<dbReference type="EMBL" id="CP002209">
    <property type="protein sequence ID" value="ADN75476.1"/>
    <property type="molecule type" value="Genomic_DNA"/>
</dbReference>
<evidence type="ECO:0000256" key="5">
    <source>
        <dbReference type="ARBA" id="ARBA00022692"/>
    </source>
</evidence>
<dbReference type="GO" id="GO:0055085">
    <property type="term" value="P:transmembrane transport"/>
    <property type="evidence" value="ECO:0007669"/>
    <property type="project" value="TreeGrafter"/>
</dbReference>
<keyword evidence="4" id="KW-1003">Cell membrane</keyword>
<dbReference type="RefSeq" id="WP_013344782.1">
    <property type="nucleotide sequence ID" value="NC_014541.1"/>
</dbReference>
<evidence type="ECO:0000256" key="6">
    <source>
        <dbReference type="ARBA" id="ARBA00022989"/>
    </source>
</evidence>
<dbReference type="InterPro" id="IPR002549">
    <property type="entry name" value="AI-2E-like"/>
</dbReference>
<keyword evidence="3" id="KW-0813">Transport</keyword>
<reference evidence="9 10" key="1">
    <citation type="journal article" date="2010" name="Stand. Genomic Sci.">
        <title>Complete genome sequence of Ferrimonas balearica type strain (PAT).</title>
        <authorList>
            <person name="Nolan M."/>
            <person name="Sikorski J."/>
            <person name="Davenport K."/>
            <person name="Lucas S."/>
            <person name="Glavina Del Rio T."/>
            <person name="Tice H."/>
            <person name="Cheng J."/>
            <person name="Goodwin L."/>
            <person name="Pitluck S."/>
            <person name="Liolios K."/>
            <person name="Ivanova N."/>
            <person name="Mavromatis K."/>
            <person name="Ovchinnikova G."/>
            <person name="Pati A."/>
            <person name="Chen A."/>
            <person name="Palaniappan K."/>
            <person name="Land M."/>
            <person name="Hauser L."/>
            <person name="Chang Y."/>
            <person name="Jeffries C."/>
            <person name="Tapia R."/>
            <person name="Brettin T."/>
            <person name="Detter J."/>
            <person name="Han C."/>
            <person name="Yasawong M."/>
            <person name="Rohde M."/>
            <person name="Tindall B."/>
            <person name="Goker M."/>
            <person name="Woyke T."/>
            <person name="Bristow J."/>
            <person name="Eisen J."/>
            <person name="Markowitz V."/>
            <person name="Hugenholtz P."/>
            <person name="Kyrpides N."/>
            <person name="Klenk H."/>
            <person name="Lapidus A."/>
        </authorList>
    </citation>
    <scope>NUCLEOTIDE SEQUENCE [LARGE SCALE GENOMIC DNA]</scope>
    <source>
        <strain evidence="10">DSM 9799 / CCM 4581 / KCTC 23876 / PAT</strain>
    </source>
</reference>
<dbReference type="PANTHER" id="PTHR21716">
    <property type="entry name" value="TRANSMEMBRANE PROTEIN"/>
    <property type="match status" value="1"/>
</dbReference>
<keyword evidence="5 8" id="KW-0812">Transmembrane</keyword>
<dbReference type="HOGENOM" id="CLU_031275_8_0_6"/>
<evidence type="ECO:0000313" key="9">
    <source>
        <dbReference type="EMBL" id="ADN75476.1"/>
    </source>
</evidence>
<evidence type="ECO:0000256" key="2">
    <source>
        <dbReference type="ARBA" id="ARBA00009773"/>
    </source>
</evidence>
<accession>E1SL98</accession>
<organism evidence="9 10">
    <name type="scientific">Ferrimonas balearica (strain DSM 9799 / CCM 4581 / KCTC 23876 / PAT)</name>
    <dbReference type="NCBI Taxonomy" id="550540"/>
    <lineage>
        <taxon>Bacteria</taxon>
        <taxon>Pseudomonadati</taxon>
        <taxon>Pseudomonadota</taxon>
        <taxon>Gammaproteobacteria</taxon>
        <taxon>Alteromonadales</taxon>
        <taxon>Ferrimonadaceae</taxon>
        <taxon>Ferrimonas</taxon>
    </lineage>
</organism>
<dbReference type="Proteomes" id="UP000006683">
    <property type="component" value="Chromosome"/>
</dbReference>
<dbReference type="AlphaFoldDB" id="E1SL98"/>
<feature type="transmembrane region" description="Helical" evidence="8">
    <location>
        <begin position="72"/>
        <end position="93"/>
    </location>
</feature>
<evidence type="ECO:0000256" key="7">
    <source>
        <dbReference type="ARBA" id="ARBA00023136"/>
    </source>
</evidence>
<dbReference type="Pfam" id="PF01594">
    <property type="entry name" value="AI-2E_transport"/>
    <property type="match status" value="1"/>
</dbReference>
<dbReference type="STRING" id="550540.Fbal_1267"/>
<keyword evidence="7 8" id="KW-0472">Membrane</keyword>
<name>E1SL98_FERBD</name>
<dbReference type="eggNOG" id="COG0628">
    <property type="taxonomic scope" value="Bacteria"/>
</dbReference>
<evidence type="ECO:0000256" key="8">
    <source>
        <dbReference type="SAM" id="Phobius"/>
    </source>
</evidence>
<protein>
    <recommendedName>
        <fullName evidence="11">AI-2E family transporter</fullName>
    </recommendedName>
</protein>
<comment type="similarity">
    <text evidence="2">Belongs to the autoinducer-2 exporter (AI-2E) (TC 2.A.86) family.</text>
</comment>
<keyword evidence="6 8" id="KW-1133">Transmembrane helix</keyword>
<dbReference type="GeneID" id="67181497"/>
<sequence>MFNLVRNWYREKFSDPQAVTLAVILLVGFAVIYFYGSLIMPLLVAVVFAYMLESPVGWMTRQGIPRTLSASLVLVLFAGLMLVATFGLLPALWRQGVALATELPSMVSQWQNLIMTLPEQYPTLIDEHQLASLMANFNNSLLSTGQNLVSQSLSSLVDLVALMVYAILVPLLMFFFLKDKDELMSSFGRFIPDNRDLAKQVWGEMNVQIGNYIRGKVIEILIIGTASYLTFFFMDLRYAALLGALVGLSVLIPYIGATVVTVPVALVGFFQWGISPEFGYLMLAYGIIQAIDGNVLVPLLFSEAVNLHPVAIIVAVLIFGGLWGFWGVFFAIPLATLVKAVVNAWPSHQPVADTE</sequence>
<dbReference type="OrthoDB" id="5562213at2"/>
<dbReference type="PANTHER" id="PTHR21716:SF53">
    <property type="entry name" value="PERMEASE PERM-RELATED"/>
    <property type="match status" value="1"/>
</dbReference>
<evidence type="ECO:0000256" key="3">
    <source>
        <dbReference type="ARBA" id="ARBA00022448"/>
    </source>
</evidence>
<dbReference type="KEGG" id="fbl:Fbal_1267"/>
<keyword evidence="10" id="KW-1185">Reference proteome</keyword>
<feature type="transmembrane region" description="Helical" evidence="8">
    <location>
        <begin position="307"/>
        <end position="332"/>
    </location>
</feature>
<evidence type="ECO:0000313" key="10">
    <source>
        <dbReference type="Proteomes" id="UP000006683"/>
    </source>
</evidence>
<evidence type="ECO:0000256" key="1">
    <source>
        <dbReference type="ARBA" id="ARBA00004651"/>
    </source>
</evidence>
<feature type="transmembrane region" description="Helical" evidence="8">
    <location>
        <begin position="20"/>
        <end position="52"/>
    </location>
</feature>
<gene>
    <name evidence="9" type="ordered locus">Fbal_1267</name>
</gene>
<feature type="transmembrane region" description="Helical" evidence="8">
    <location>
        <begin position="240"/>
        <end position="266"/>
    </location>
</feature>
<feature type="transmembrane region" description="Helical" evidence="8">
    <location>
        <begin position="278"/>
        <end position="301"/>
    </location>
</feature>
<feature type="transmembrane region" description="Helical" evidence="8">
    <location>
        <begin position="217"/>
        <end position="234"/>
    </location>
</feature>
<dbReference type="GO" id="GO:0005886">
    <property type="term" value="C:plasma membrane"/>
    <property type="evidence" value="ECO:0007669"/>
    <property type="project" value="UniProtKB-SubCell"/>
</dbReference>
<evidence type="ECO:0008006" key="11">
    <source>
        <dbReference type="Google" id="ProtNLM"/>
    </source>
</evidence>
<feature type="transmembrane region" description="Helical" evidence="8">
    <location>
        <begin position="159"/>
        <end position="177"/>
    </location>
</feature>
<proteinExistence type="inferred from homology"/>
<evidence type="ECO:0000256" key="4">
    <source>
        <dbReference type="ARBA" id="ARBA00022475"/>
    </source>
</evidence>
<comment type="subcellular location">
    <subcellularLocation>
        <location evidence="1">Cell membrane</location>
        <topology evidence="1">Multi-pass membrane protein</topology>
    </subcellularLocation>
</comment>